<comment type="similarity">
    <text evidence="2 4">Belongs to the GerABKA family.</text>
</comment>
<keyword evidence="3 4" id="KW-0472">Membrane</keyword>
<name>A0A0M2T3T9_9BACI</name>
<dbReference type="PANTHER" id="PTHR22550:SF9">
    <property type="entry name" value="STAGE V SPORULATION PROTEIN AF"/>
    <property type="match status" value="1"/>
</dbReference>
<evidence type="ECO:0000256" key="1">
    <source>
        <dbReference type="ARBA" id="ARBA00004141"/>
    </source>
</evidence>
<feature type="transmembrane region" description="Helical" evidence="5">
    <location>
        <begin position="390"/>
        <end position="409"/>
    </location>
</feature>
<dbReference type="PATRIC" id="fig|1408103.3.peg.775"/>
<comment type="caution">
    <text evidence="6">The sequence shown here is derived from an EMBL/GenBank/DDBJ whole genome shotgun (WGS) entry which is preliminary data.</text>
</comment>
<proteinExistence type="inferred from homology"/>
<evidence type="ECO:0000313" key="6">
    <source>
        <dbReference type="EMBL" id="KKK39470.1"/>
    </source>
</evidence>
<dbReference type="PANTHER" id="PTHR22550">
    <property type="entry name" value="SPORE GERMINATION PROTEIN"/>
    <property type="match status" value="1"/>
</dbReference>
<feature type="transmembrane region" description="Helical" evidence="5">
    <location>
        <begin position="298"/>
        <end position="320"/>
    </location>
</feature>
<evidence type="ECO:0000256" key="3">
    <source>
        <dbReference type="ARBA" id="ARBA00023136"/>
    </source>
</evidence>
<accession>A0A0M2T3T9</accession>
<sequence>MKPVESRNTLEEQSSWKEQTISWLIDENIDLMKKIYRIPDNRDVKVREIKLGGKGRKAAVFFISSITDVRTIEDSALRPLLLNKDPDAGIEEIIYTQNVTAVTQIQEVVENVNRGNAVIFLEGKPAAYAFECANFQGRSVESAETEVLIKGPKEAFTEKAIVNLSLLRKRIKNEALVAETVTIGKRSKNDVFILYIRNLADNQLVENIKGRLNNLNADAIQNLSLLEQYIEERKFSLFPSVLLSERPDRAASFIEDGHIVLIMDNSPDSLILPATFWSFFHTPEDHYLRFFFGNFIRVLRMIAMFITIFISAIYIAVTTYHAEMIPADLLLAIAGTREKVPFPVLIEILLMEIAFELIREAGLRVPNPMGPTIGIVGALILGQAAVEANIISPIVIIVVALSGLSSFTISDISLNFALRIIRFMFIFSAGLFGIYGMTTLFTLGMYYFVSLKSFGVPFLAPMSPHYVSSKDTIFRKLLTQESLRPGYLKPVDINKKGNGAVK</sequence>
<evidence type="ECO:0000256" key="4">
    <source>
        <dbReference type="PIRNR" id="PIRNR005690"/>
    </source>
</evidence>
<feature type="transmembrane region" description="Helical" evidence="5">
    <location>
        <begin position="421"/>
        <end position="449"/>
    </location>
</feature>
<dbReference type="Pfam" id="PF03323">
    <property type="entry name" value="GerA"/>
    <property type="match status" value="1"/>
</dbReference>
<gene>
    <name evidence="6" type="ORF">WQ57_03440</name>
</gene>
<dbReference type="AlphaFoldDB" id="A0A0M2T3T9"/>
<dbReference type="GO" id="GO:0009847">
    <property type="term" value="P:spore germination"/>
    <property type="evidence" value="ECO:0007669"/>
    <property type="project" value="UniProtKB-UniRule"/>
</dbReference>
<evidence type="ECO:0000256" key="2">
    <source>
        <dbReference type="ARBA" id="ARBA00005278"/>
    </source>
</evidence>
<dbReference type="PIRSF" id="PIRSF005690">
    <property type="entry name" value="GerBA"/>
    <property type="match status" value="1"/>
</dbReference>
<organism evidence="6 7">
    <name type="scientific">Mesobacillus campisalis</name>
    <dbReference type="NCBI Taxonomy" id="1408103"/>
    <lineage>
        <taxon>Bacteria</taxon>
        <taxon>Bacillati</taxon>
        <taxon>Bacillota</taxon>
        <taxon>Bacilli</taxon>
        <taxon>Bacillales</taxon>
        <taxon>Bacillaceae</taxon>
        <taxon>Mesobacillus</taxon>
    </lineage>
</organism>
<dbReference type="EMBL" id="LAYY01000003">
    <property type="protein sequence ID" value="KKK39470.1"/>
    <property type="molecule type" value="Genomic_DNA"/>
</dbReference>
<dbReference type="InterPro" id="IPR004995">
    <property type="entry name" value="Spore_Ger"/>
</dbReference>
<keyword evidence="7" id="KW-1185">Reference proteome</keyword>
<dbReference type="Proteomes" id="UP000034166">
    <property type="component" value="Unassembled WGS sequence"/>
</dbReference>
<evidence type="ECO:0000313" key="7">
    <source>
        <dbReference type="Proteomes" id="UP000034166"/>
    </source>
</evidence>
<dbReference type="InterPro" id="IPR050768">
    <property type="entry name" value="UPF0353/GerABKA_families"/>
</dbReference>
<dbReference type="GO" id="GO:0005886">
    <property type="term" value="C:plasma membrane"/>
    <property type="evidence" value="ECO:0007669"/>
    <property type="project" value="UniProtKB-SubCell"/>
</dbReference>
<evidence type="ECO:0000256" key="5">
    <source>
        <dbReference type="SAM" id="Phobius"/>
    </source>
</evidence>
<keyword evidence="5" id="KW-1133">Transmembrane helix</keyword>
<protein>
    <submittedName>
        <fullName evidence="6">Spore gernimation protein KA</fullName>
    </submittedName>
</protein>
<comment type="subcellular location">
    <subcellularLocation>
        <location evidence="4">Cell membrane</location>
    </subcellularLocation>
    <subcellularLocation>
        <location evidence="1">Membrane</location>
        <topology evidence="1">Multi-pass membrane protein</topology>
    </subcellularLocation>
</comment>
<keyword evidence="5" id="KW-0812">Transmembrane</keyword>
<reference evidence="6 7" key="1">
    <citation type="submission" date="2015-04" db="EMBL/GenBank/DDBJ databases">
        <title>Taxonomic description and genome sequence of Bacillus campisalis sp. nov., a novel member of the genus Bacillus isolated from solar saltern.</title>
        <authorList>
            <person name="Mathan Kumar R."/>
            <person name="Kaur G."/>
            <person name="Kumar A."/>
            <person name="Singh N.K."/>
            <person name="Kaur N."/>
            <person name="Kumar N."/>
            <person name="Mayilraj S."/>
        </authorList>
    </citation>
    <scope>NUCLEOTIDE SEQUENCE [LARGE SCALE GENOMIC DNA]</scope>
    <source>
        <strain evidence="6 7">SA2-6</strain>
    </source>
</reference>